<reference evidence="4" key="1">
    <citation type="submission" date="2020-01" db="EMBL/GenBank/DDBJ databases">
        <title>Draft genome sequence of the Termite Coptotermes fromosanus.</title>
        <authorList>
            <person name="Itakura S."/>
            <person name="Yosikawa Y."/>
            <person name="Umezawa K."/>
        </authorList>
    </citation>
    <scope>NUCLEOTIDE SEQUENCE [LARGE SCALE GENOMIC DNA]</scope>
</reference>
<dbReference type="InParanoid" id="A0A6L2PVC0"/>
<evidence type="ECO:0000259" key="2">
    <source>
        <dbReference type="Pfam" id="PF25372"/>
    </source>
</evidence>
<feature type="domain" description="F-box/LRR-repeat protein 15-like leucin rich repeat" evidence="2">
    <location>
        <begin position="541"/>
        <end position="612"/>
    </location>
</feature>
<dbReference type="SMART" id="SM00367">
    <property type="entry name" value="LRR_CC"/>
    <property type="match status" value="13"/>
</dbReference>
<dbReference type="AlphaFoldDB" id="A0A6L2PVC0"/>
<dbReference type="InterPro" id="IPR032675">
    <property type="entry name" value="LRR_dom_sf"/>
</dbReference>
<name>A0A6L2PVC0_COPFO</name>
<evidence type="ECO:0000313" key="4">
    <source>
        <dbReference type="Proteomes" id="UP000502823"/>
    </source>
</evidence>
<dbReference type="InterPro" id="IPR057207">
    <property type="entry name" value="FBXL15_LRR"/>
</dbReference>
<dbReference type="GO" id="GO:0031146">
    <property type="term" value="P:SCF-dependent proteasomal ubiquitin-dependent protein catabolic process"/>
    <property type="evidence" value="ECO:0007669"/>
    <property type="project" value="TreeGrafter"/>
</dbReference>
<dbReference type="GO" id="GO:0019005">
    <property type="term" value="C:SCF ubiquitin ligase complex"/>
    <property type="evidence" value="ECO:0007669"/>
    <property type="project" value="TreeGrafter"/>
</dbReference>
<dbReference type="EMBL" id="BLKM01006251">
    <property type="protein sequence ID" value="GFG36551.1"/>
    <property type="molecule type" value="Genomic_DNA"/>
</dbReference>
<dbReference type="OrthoDB" id="27842at2759"/>
<dbReference type="Proteomes" id="UP000502823">
    <property type="component" value="Unassembled WGS sequence"/>
</dbReference>
<protein>
    <recommendedName>
        <fullName evidence="2">F-box/LRR-repeat protein 15-like leucin rich repeat domain-containing protein</fullName>
    </recommendedName>
</protein>
<dbReference type="SUPFAM" id="SSF52047">
    <property type="entry name" value="RNI-like"/>
    <property type="match status" value="2"/>
</dbReference>
<gene>
    <name evidence="3" type="ORF">Cfor_06173</name>
</gene>
<dbReference type="InterPro" id="IPR001611">
    <property type="entry name" value="Leu-rich_rpt"/>
</dbReference>
<comment type="caution">
    <text evidence="3">The sequence shown here is derived from an EMBL/GenBank/DDBJ whole genome shotgun (WGS) entry which is preliminary data.</text>
</comment>
<keyword evidence="4" id="KW-1185">Reference proteome</keyword>
<feature type="domain" description="F-box/LRR-repeat protein 15-like leucin rich repeat" evidence="2">
    <location>
        <begin position="117"/>
        <end position="293"/>
    </location>
</feature>
<evidence type="ECO:0000256" key="1">
    <source>
        <dbReference type="SAM" id="MobiDB-lite"/>
    </source>
</evidence>
<dbReference type="PANTHER" id="PTHR13318">
    <property type="entry name" value="PARTNER OF PAIRED, ISOFORM B-RELATED"/>
    <property type="match status" value="1"/>
</dbReference>
<dbReference type="InterPro" id="IPR006553">
    <property type="entry name" value="Leu-rich_rpt_Cys-con_subtyp"/>
</dbReference>
<dbReference type="PANTHER" id="PTHR13318:SF105">
    <property type="entry name" value="F-BOX_LRR-REPEAT PROTEIN 3"/>
    <property type="match status" value="1"/>
</dbReference>
<feature type="region of interest" description="Disordered" evidence="1">
    <location>
        <begin position="632"/>
        <end position="651"/>
    </location>
</feature>
<proteinExistence type="predicted"/>
<organism evidence="3 4">
    <name type="scientific">Coptotermes formosanus</name>
    <name type="common">Formosan subterranean termite</name>
    <dbReference type="NCBI Taxonomy" id="36987"/>
    <lineage>
        <taxon>Eukaryota</taxon>
        <taxon>Metazoa</taxon>
        <taxon>Ecdysozoa</taxon>
        <taxon>Arthropoda</taxon>
        <taxon>Hexapoda</taxon>
        <taxon>Insecta</taxon>
        <taxon>Pterygota</taxon>
        <taxon>Neoptera</taxon>
        <taxon>Polyneoptera</taxon>
        <taxon>Dictyoptera</taxon>
        <taxon>Blattodea</taxon>
        <taxon>Blattoidea</taxon>
        <taxon>Termitoidae</taxon>
        <taxon>Rhinotermitidae</taxon>
        <taxon>Coptotermes</taxon>
    </lineage>
</organism>
<dbReference type="Pfam" id="PF25372">
    <property type="entry name" value="DUF7885"/>
    <property type="match status" value="2"/>
</dbReference>
<dbReference type="Gene3D" id="3.80.10.10">
    <property type="entry name" value="Ribonuclease Inhibitor"/>
    <property type="match status" value="2"/>
</dbReference>
<evidence type="ECO:0000313" key="3">
    <source>
        <dbReference type="EMBL" id="GFG36551.1"/>
    </source>
</evidence>
<dbReference type="FunCoup" id="A0A6L2PVC0">
    <property type="interactions" value="14"/>
</dbReference>
<sequence length="658" mass="73922">MASKDLRLHGSEVVVLQDDLTRPLHIFENSLGTFLNFLFKEVELGRKLSKFWDRFCPQMRSLSIHSCDVSEKVFVDILLSCSHLEILNINGCRELLMSGRVLEHTSDVKRLRMNLVNLRELSLASNRYLSDALFNRFVAIAPNLEDLSLSGCQISFHTGLCKRFYPGSMSELDNIMASESVLTFRNILKYTVSQAGKIRKLRFGHTLIDNSALSQLAEVPALHLRALHLDFCDQLNNTGILRLTEYQQTLTELNLSNCSRISDVSVIAICHNLQNLSILNMQNCHAITNVGAAELHHLRNLVDLNLSHCEQVTGEGIERGLCSCVNTKFRRLFLTALSLDERTICHIAEDLPGLTHLDLGWCFNAVTDISIQAICRHQVWLRSLKLTRCDKLTDAGLTGMGLRAGESGETEQQENKTEARELVENEINGMPCIGNDGVLHSDRLHRISLRSRAEQDIVNDAKRKKVILQMCEDQDTEEIENGFSLARLKGLQELNLCGCNRITDVSLKYAFSFLELRYLNLSHCQQVTHVGISELASKNPSIETLIMSNCHNITDDGVINFVTHLSRLKHLDLQGCSQLTDACLTAIGQSCCSLKYLDISQCSGMSLEGSEHLELHLQSLHTLHKQGLFSKQHPNAGAAEPKEAPPPPPRKFRFLLRH</sequence>
<dbReference type="Pfam" id="PF13516">
    <property type="entry name" value="LRR_6"/>
    <property type="match status" value="3"/>
</dbReference>
<accession>A0A6L2PVC0</accession>